<gene>
    <name evidence="1" type="ORF">A2648_01740</name>
</gene>
<dbReference type="AlphaFoldDB" id="A0A1G2CSS6"/>
<sequence length="251" mass="28829">MLQGNNSLQLSRYLFILAHPDDEIYTCAFIAKLVQEGKNVNMLYVTSGDYNGADIGKLREKEVSASMKILGVSENNIYFLRIPERQLIDRLPEVAKDVLIKTKIINPDCIIGHDYEGGHNGHDAVSFCAYRATQKLNIPLYVFPAYHNWPEKRLWNQFIDGREPTYTLELTDKQKGLQNQVISSHKTQETFFNTIKQSDSYKFFSTREILRLALKPIDYIKPPTTPVGYEYPGGKIRFEDFKKAVILADNI</sequence>
<dbReference type="InterPro" id="IPR003737">
    <property type="entry name" value="GlcNAc_PI_deacetylase-related"/>
</dbReference>
<dbReference type="Pfam" id="PF02585">
    <property type="entry name" value="PIG-L"/>
    <property type="match status" value="1"/>
</dbReference>
<name>A0A1G2CSS6_9BACT</name>
<dbReference type="PANTHER" id="PTHR12993">
    <property type="entry name" value="N-ACETYLGLUCOSAMINYL-PHOSPHATIDYLINOSITOL DE-N-ACETYLASE-RELATED"/>
    <property type="match status" value="1"/>
</dbReference>
<proteinExistence type="predicted"/>
<dbReference type="STRING" id="1798657.A2648_01740"/>
<dbReference type="Proteomes" id="UP000178841">
    <property type="component" value="Unassembled WGS sequence"/>
</dbReference>
<comment type="caution">
    <text evidence="1">The sequence shown here is derived from an EMBL/GenBank/DDBJ whole genome shotgun (WGS) entry which is preliminary data.</text>
</comment>
<dbReference type="GO" id="GO:0016811">
    <property type="term" value="F:hydrolase activity, acting on carbon-nitrogen (but not peptide) bonds, in linear amides"/>
    <property type="evidence" value="ECO:0007669"/>
    <property type="project" value="TreeGrafter"/>
</dbReference>
<dbReference type="InterPro" id="IPR024078">
    <property type="entry name" value="LmbE-like_dom_sf"/>
</dbReference>
<protein>
    <recommendedName>
        <fullName evidence="3">GlcNAc-PI de-N-acetylase</fullName>
    </recommendedName>
</protein>
<evidence type="ECO:0000313" key="1">
    <source>
        <dbReference type="EMBL" id="OGZ04444.1"/>
    </source>
</evidence>
<evidence type="ECO:0008006" key="3">
    <source>
        <dbReference type="Google" id="ProtNLM"/>
    </source>
</evidence>
<dbReference type="Gene3D" id="3.40.50.10320">
    <property type="entry name" value="LmbE-like"/>
    <property type="match status" value="1"/>
</dbReference>
<accession>A0A1G2CSS6</accession>
<evidence type="ECO:0000313" key="2">
    <source>
        <dbReference type="Proteomes" id="UP000178841"/>
    </source>
</evidence>
<organism evidence="1 2">
    <name type="scientific">Candidatus Lloydbacteria bacterium RIFCSPHIGHO2_01_FULL_41_20</name>
    <dbReference type="NCBI Taxonomy" id="1798657"/>
    <lineage>
        <taxon>Bacteria</taxon>
        <taxon>Candidatus Lloydiibacteriota</taxon>
    </lineage>
</organism>
<dbReference type="SUPFAM" id="SSF102588">
    <property type="entry name" value="LmbE-like"/>
    <property type="match status" value="1"/>
</dbReference>
<dbReference type="EMBL" id="MHLH01000006">
    <property type="protein sequence ID" value="OGZ04444.1"/>
    <property type="molecule type" value="Genomic_DNA"/>
</dbReference>
<dbReference type="PANTHER" id="PTHR12993:SF11">
    <property type="entry name" value="N-ACETYLGLUCOSAMINYL-PHOSPHATIDYLINOSITOL DE-N-ACETYLASE"/>
    <property type="match status" value="1"/>
</dbReference>
<reference evidence="1 2" key="1">
    <citation type="journal article" date="2016" name="Nat. Commun.">
        <title>Thousands of microbial genomes shed light on interconnected biogeochemical processes in an aquifer system.</title>
        <authorList>
            <person name="Anantharaman K."/>
            <person name="Brown C.T."/>
            <person name="Hug L.A."/>
            <person name="Sharon I."/>
            <person name="Castelle C.J."/>
            <person name="Probst A.J."/>
            <person name="Thomas B.C."/>
            <person name="Singh A."/>
            <person name="Wilkins M.J."/>
            <person name="Karaoz U."/>
            <person name="Brodie E.L."/>
            <person name="Williams K.H."/>
            <person name="Hubbard S.S."/>
            <person name="Banfield J.F."/>
        </authorList>
    </citation>
    <scope>NUCLEOTIDE SEQUENCE [LARGE SCALE GENOMIC DNA]</scope>
</reference>